<dbReference type="EMBL" id="BJYT01000002">
    <property type="protein sequence ID" value="GEO08324.1"/>
    <property type="molecule type" value="Genomic_DNA"/>
</dbReference>
<proteinExistence type="predicted"/>
<comment type="caution">
    <text evidence="1">The sequence shown here is derived from an EMBL/GenBank/DDBJ whole genome shotgun (WGS) entry which is preliminary data.</text>
</comment>
<protein>
    <submittedName>
        <fullName evidence="1">Uncharacterized protein</fullName>
    </submittedName>
</protein>
<gene>
    <name evidence="1" type="ORF">SAE01_08200</name>
</gene>
<dbReference type="AlphaFoldDB" id="A0A512B8N6"/>
<evidence type="ECO:0000313" key="2">
    <source>
        <dbReference type="Proteomes" id="UP000321513"/>
    </source>
</evidence>
<evidence type="ECO:0000313" key="1">
    <source>
        <dbReference type="EMBL" id="GEO08324.1"/>
    </source>
</evidence>
<organism evidence="1 2">
    <name type="scientific">Segetibacter aerophilus</name>
    <dbReference type="NCBI Taxonomy" id="670293"/>
    <lineage>
        <taxon>Bacteria</taxon>
        <taxon>Pseudomonadati</taxon>
        <taxon>Bacteroidota</taxon>
        <taxon>Chitinophagia</taxon>
        <taxon>Chitinophagales</taxon>
        <taxon>Chitinophagaceae</taxon>
        <taxon>Segetibacter</taxon>
    </lineage>
</organism>
<reference evidence="1 2" key="1">
    <citation type="submission" date="2019-07" db="EMBL/GenBank/DDBJ databases">
        <title>Whole genome shotgun sequence of Segetibacter aerophilus NBRC 106135.</title>
        <authorList>
            <person name="Hosoyama A."/>
            <person name="Uohara A."/>
            <person name="Ohji S."/>
            <person name="Ichikawa N."/>
        </authorList>
    </citation>
    <scope>NUCLEOTIDE SEQUENCE [LARGE SCALE GENOMIC DNA]</scope>
    <source>
        <strain evidence="1 2">NBRC 106135</strain>
    </source>
</reference>
<keyword evidence="2" id="KW-1185">Reference proteome</keyword>
<dbReference type="RefSeq" id="WP_147202391.1">
    <property type="nucleotide sequence ID" value="NZ_BJYT01000002.1"/>
</dbReference>
<accession>A0A512B8N6</accession>
<dbReference type="OrthoDB" id="583701at2"/>
<sequence length="150" mass="17500">MENVLILNGTKFMGSRVLFNEVTMREIKNVYLGLPFDFVEKVYWIDDEFRTNALSHEEGGFDIVVEYHTGEIFGYNRVKIPAKYVEAIFYAKFLKLKQLPTPAKHDFLKSKVSKIFARKHGDEKKYGVQRFKEVWNSGNPTQNITEALKN</sequence>
<dbReference type="Proteomes" id="UP000321513">
    <property type="component" value="Unassembled WGS sequence"/>
</dbReference>
<name>A0A512B8N6_9BACT</name>